<protein>
    <submittedName>
        <fullName evidence="2">Uncharacterized protein</fullName>
    </submittedName>
</protein>
<organism evidence="2 3">
    <name type="scientific">Dothistroma septosporum (strain NZE10 / CBS 128990)</name>
    <name type="common">Red band needle blight fungus</name>
    <name type="synonym">Mycosphaerella pini</name>
    <dbReference type="NCBI Taxonomy" id="675120"/>
    <lineage>
        <taxon>Eukaryota</taxon>
        <taxon>Fungi</taxon>
        <taxon>Dikarya</taxon>
        <taxon>Ascomycota</taxon>
        <taxon>Pezizomycotina</taxon>
        <taxon>Dothideomycetes</taxon>
        <taxon>Dothideomycetidae</taxon>
        <taxon>Mycosphaerellales</taxon>
        <taxon>Mycosphaerellaceae</taxon>
        <taxon>Dothistroma</taxon>
    </lineage>
</organism>
<name>M2YM95_DOTSN</name>
<dbReference type="AlphaFoldDB" id="M2YM95"/>
<dbReference type="HOGENOM" id="CLU_679758_0_0_1"/>
<keyword evidence="3" id="KW-1185">Reference proteome</keyword>
<reference evidence="2 3" key="2">
    <citation type="journal article" date="2012" name="PLoS Pathog.">
        <title>Diverse lifestyles and strategies of plant pathogenesis encoded in the genomes of eighteen Dothideomycetes fungi.</title>
        <authorList>
            <person name="Ohm R.A."/>
            <person name="Feau N."/>
            <person name="Henrissat B."/>
            <person name="Schoch C.L."/>
            <person name="Horwitz B.A."/>
            <person name="Barry K.W."/>
            <person name="Condon B.J."/>
            <person name="Copeland A.C."/>
            <person name="Dhillon B."/>
            <person name="Glaser F."/>
            <person name="Hesse C.N."/>
            <person name="Kosti I."/>
            <person name="LaButti K."/>
            <person name="Lindquist E.A."/>
            <person name="Lucas S."/>
            <person name="Salamov A.A."/>
            <person name="Bradshaw R.E."/>
            <person name="Ciuffetti L."/>
            <person name="Hamelin R.C."/>
            <person name="Kema G.H.J."/>
            <person name="Lawrence C."/>
            <person name="Scott J.A."/>
            <person name="Spatafora J.W."/>
            <person name="Turgeon B.G."/>
            <person name="de Wit P.J.G.M."/>
            <person name="Zhong S."/>
            <person name="Goodwin S.B."/>
            <person name="Grigoriev I.V."/>
        </authorList>
    </citation>
    <scope>NUCLEOTIDE SEQUENCE [LARGE SCALE GENOMIC DNA]</scope>
    <source>
        <strain evidence="3">NZE10 / CBS 128990</strain>
    </source>
</reference>
<gene>
    <name evidence="2" type="ORF">DOTSEDRAFT_80629</name>
</gene>
<feature type="compositionally biased region" description="Polar residues" evidence="1">
    <location>
        <begin position="39"/>
        <end position="53"/>
    </location>
</feature>
<evidence type="ECO:0000313" key="2">
    <source>
        <dbReference type="EMBL" id="EME43126.1"/>
    </source>
</evidence>
<accession>M2YM95</accession>
<evidence type="ECO:0000313" key="3">
    <source>
        <dbReference type="Proteomes" id="UP000016933"/>
    </source>
</evidence>
<dbReference type="EMBL" id="KB446540">
    <property type="protein sequence ID" value="EME43126.1"/>
    <property type="molecule type" value="Genomic_DNA"/>
</dbReference>
<feature type="region of interest" description="Disordered" evidence="1">
    <location>
        <begin position="27"/>
        <end position="73"/>
    </location>
</feature>
<sequence length="405" mass="46188">MGMNRLRFREWRTFESGALSGFIVPTDRDQDELTDGSLRYQTSRQRSHTSLTKSPRLEHPGESPSSSKDSEFSGVAAEIAAPRTTDDEESRSINFNVQQPEVDADLFNEDESTEEEELYRSWGILMSLIGIVKNPLAIEMYVSELIHGKRTAVVDRNEVVTIETPPGWPDRCTKSNEARLYQDNRQRYIGLVKRASRMSGVYGTDLLSYPISVHAYYMRQSPIEPLGATSPCPDFLTASRQHALLQTSIQQLQDMSALERLRDSYHYSIWNHHAAHEAFGKIGGSREAIKEMREGISALEEEQLRRRALVKDSKQRMWFGTKTAFKKALEDLSSHSQSHGDWKTSIPKLERELATWKVAEEDKEQSLERHLWDSGAEVEMIDRDCTDTIPYSPISIAALHHHASF</sequence>
<evidence type="ECO:0000256" key="1">
    <source>
        <dbReference type="SAM" id="MobiDB-lite"/>
    </source>
</evidence>
<dbReference type="Proteomes" id="UP000016933">
    <property type="component" value="Unassembled WGS sequence"/>
</dbReference>
<proteinExistence type="predicted"/>
<reference evidence="3" key="1">
    <citation type="journal article" date="2012" name="PLoS Genet.">
        <title>The genomes of the fungal plant pathogens Cladosporium fulvum and Dothistroma septosporum reveal adaptation to different hosts and lifestyles but also signatures of common ancestry.</title>
        <authorList>
            <person name="de Wit P.J.G.M."/>
            <person name="van der Burgt A."/>
            <person name="Oekmen B."/>
            <person name="Stergiopoulos I."/>
            <person name="Abd-Elsalam K.A."/>
            <person name="Aerts A.L."/>
            <person name="Bahkali A.H."/>
            <person name="Beenen H.G."/>
            <person name="Chettri P."/>
            <person name="Cox M.P."/>
            <person name="Datema E."/>
            <person name="de Vries R.P."/>
            <person name="Dhillon B."/>
            <person name="Ganley A.R."/>
            <person name="Griffiths S.A."/>
            <person name="Guo Y."/>
            <person name="Hamelin R.C."/>
            <person name="Henrissat B."/>
            <person name="Kabir M.S."/>
            <person name="Jashni M.K."/>
            <person name="Kema G."/>
            <person name="Klaubauf S."/>
            <person name="Lapidus A."/>
            <person name="Levasseur A."/>
            <person name="Lindquist E."/>
            <person name="Mehrabi R."/>
            <person name="Ohm R.A."/>
            <person name="Owen T.J."/>
            <person name="Salamov A."/>
            <person name="Schwelm A."/>
            <person name="Schijlen E."/>
            <person name="Sun H."/>
            <person name="van den Burg H.A."/>
            <person name="van Ham R.C.H.J."/>
            <person name="Zhang S."/>
            <person name="Goodwin S.B."/>
            <person name="Grigoriev I.V."/>
            <person name="Collemare J."/>
            <person name="Bradshaw R.E."/>
        </authorList>
    </citation>
    <scope>NUCLEOTIDE SEQUENCE [LARGE SCALE GENOMIC DNA]</scope>
    <source>
        <strain evidence="3">NZE10 / CBS 128990</strain>
    </source>
</reference>